<sequence length="91" mass="10645">MASTTIKFALFSALTLLSLQTIISITPLHFQHPLDPLTKEEYFIVQKIVLHKYPKVAFHYIGLDDPEKDDILRWESFKPSVITIPRKVMRY</sequence>
<gene>
    <name evidence="3" type="ORF">TSUD_349360</name>
</gene>
<dbReference type="SUPFAM" id="SSF54416">
    <property type="entry name" value="Amine oxidase N-terminal region"/>
    <property type="match status" value="1"/>
</dbReference>
<evidence type="ECO:0000313" key="4">
    <source>
        <dbReference type="Proteomes" id="UP000242715"/>
    </source>
</evidence>
<evidence type="ECO:0000256" key="1">
    <source>
        <dbReference type="SAM" id="SignalP"/>
    </source>
</evidence>
<proteinExistence type="predicted"/>
<dbReference type="GO" id="GO:0009308">
    <property type="term" value="P:amine metabolic process"/>
    <property type="evidence" value="ECO:0007669"/>
    <property type="project" value="InterPro"/>
</dbReference>
<name>A0A2Z6NY12_TRISU</name>
<organism evidence="3 4">
    <name type="scientific">Trifolium subterraneum</name>
    <name type="common">Subterranean clover</name>
    <dbReference type="NCBI Taxonomy" id="3900"/>
    <lineage>
        <taxon>Eukaryota</taxon>
        <taxon>Viridiplantae</taxon>
        <taxon>Streptophyta</taxon>
        <taxon>Embryophyta</taxon>
        <taxon>Tracheophyta</taxon>
        <taxon>Spermatophyta</taxon>
        <taxon>Magnoliopsida</taxon>
        <taxon>eudicotyledons</taxon>
        <taxon>Gunneridae</taxon>
        <taxon>Pentapetalae</taxon>
        <taxon>rosids</taxon>
        <taxon>fabids</taxon>
        <taxon>Fabales</taxon>
        <taxon>Fabaceae</taxon>
        <taxon>Papilionoideae</taxon>
        <taxon>50 kb inversion clade</taxon>
        <taxon>NPAAA clade</taxon>
        <taxon>Hologalegina</taxon>
        <taxon>IRL clade</taxon>
        <taxon>Trifolieae</taxon>
        <taxon>Trifolium</taxon>
    </lineage>
</organism>
<evidence type="ECO:0000313" key="3">
    <source>
        <dbReference type="EMBL" id="GAU40825.1"/>
    </source>
</evidence>
<reference evidence="4" key="1">
    <citation type="journal article" date="2017" name="Front. Plant Sci.">
        <title>Climate Clever Clovers: New Paradigm to Reduce the Environmental Footprint of Ruminants by Breeding Low Methanogenic Forages Utilizing Haplotype Variation.</title>
        <authorList>
            <person name="Kaur P."/>
            <person name="Appels R."/>
            <person name="Bayer P.E."/>
            <person name="Keeble-Gagnere G."/>
            <person name="Wang J."/>
            <person name="Hirakawa H."/>
            <person name="Shirasawa K."/>
            <person name="Vercoe P."/>
            <person name="Stefanova K."/>
            <person name="Durmic Z."/>
            <person name="Nichols P."/>
            <person name="Revell C."/>
            <person name="Isobe S.N."/>
            <person name="Edwards D."/>
            <person name="Erskine W."/>
        </authorList>
    </citation>
    <scope>NUCLEOTIDE SEQUENCE [LARGE SCALE GENOMIC DNA]</scope>
    <source>
        <strain evidence="4">cv. Daliak</strain>
    </source>
</reference>
<dbReference type="InterPro" id="IPR016182">
    <property type="entry name" value="Cu_amine_oxidase_N-reg"/>
</dbReference>
<dbReference type="GO" id="GO:0048038">
    <property type="term" value="F:quinone binding"/>
    <property type="evidence" value="ECO:0007669"/>
    <property type="project" value="InterPro"/>
</dbReference>
<dbReference type="GO" id="GO:0005507">
    <property type="term" value="F:copper ion binding"/>
    <property type="evidence" value="ECO:0007669"/>
    <property type="project" value="InterPro"/>
</dbReference>
<evidence type="ECO:0000259" key="2">
    <source>
        <dbReference type="Pfam" id="PF02727"/>
    </source>
</evidence>
<keyword evidence="1" id="KW-0732">Signal</keyword>
<accession>A0A2Z6NY12</accession>
<dbReference type="Pfam" id="PF02727">
    <property type="entry name" value="Cu_amine_oxidN2"/>
    <property type="match status" value="1"/>
</dbReference>
<dbReference type="InterPro" id="IPR015800">
    <property type="entry name" value="Cu_amine_oxidase_N2"/>
</dbReference>
<dbReference type="EMBL" id="DF973828">
    <property type="protein sequence ID" value="GAU40825.1"/>
    <property type="molecule type" value="Genomic_DNA"/>
</dbReference>
<dbReference type="Gene3D" id="3.10.450.40">
    <property type="match status" value="1"/>
</dbReference>
<feature type="chain" id="PRO_5016286578" description="Copper amine oxidase N2-terminal domain-containing protein" evidence="1">
    <location>
        <begin position="25"/>
        <end position="91"/>
    </location>
</feature>
<dbReference type="Proteomes" id="UP000242715">
    <property type="component" value="Unassembled WGS sequence"/>
</dbReference>
<feature type="signal peptide" evidence="1">
    <location>
        <begin position="1"/>
        <end position="24"/>
    </location>
</feature>
<feature type="domain" description="Copper amine oxidase N2-terminal" evidence="2">
    <location>
        <begin position="32"/>
        <end position="76"/>
    </location>
</feature>
<protein>
    <recommendedName>
        <fullName evidence="2">Copper amine oxidase N2-terminal domain-containing protein</fullName>
    </recommendedName>
</protein>
<dbReference type="AlphaFoldDB" id="A0A2Z6NY12"/>
<keyword evidence="4" id="KW-1185">Reference proteome</keyword>
<dbReference type="GO" id="GO:0008131">
    <property type="term" value="F:primary methylamine oxidase activity"/>
    <property type="evidence" value="ECO:0007669"/>
    <property type="project" value="InterPro"/>
</dbReference>
<dbReference type="OrthoDB" id="5379943at2759"/>